<keyword evidence="2" id="KW-0238">DNA-binding</keyword>
<evidence type="ECO:0000256" key="2">
    <source>
        <dbReference type="ARBA" id="ARBA00023125"/>
    </source>
</evidence>
<dbReference type="Pfam" id="PF12833">
    <property type="entry name" value="HTH_18"/>
    <property type="match status" value="1"/>
</dbReference>
<dbReference type="PROSITE" id="PS01124">
    <property type="entry name" value="HTH_ARAC_FAMILY_2"/>
    <property type="match status" value="1"/>
</dbReference>
<evidence type="ECO:0000256" key="3">
    <source>
        <dbReference type="ARBA" id="ARBA00023163"/>
    </source>
</evidence>
<dbReference type="SMART" id="SM00342">
    <property type="entry name" value="HTH_ARAC"/>
    <property type="match status" value="1"/>
</dbReference>
<evidence type="ECO:0000313" key="6">
    <source>
        <dbReference type="Proteomes" id="UP000290037"/>
    </source>
</evidence>
<dbReference type="Proteomes" id="UP000290037">
    <property type="component" value="Unassembled WGS sequence"/>
</dbReference>
<evidence type="ECO:0000259" key="4">
    <source>
        <dbReference type="PROSITE" id="PS01124"/>
    </source>
</evidence>
<dbReference type="PANTHER" id="PTHR43280:SF32">
    <property type="entry name" value="TRANSCRIPTIONAL REGULATORY PROTEIN"/>
    <property type="match status" value="1"/>
</dbReference>
<gene>
    <name evidence="5" type="ORF">DSM01_1769</name>
</gene>
<organism evidence="5 6">
    <name type="scientific">Leeuwenhoekiella palythoae</name>
    <dbReference type="NCBI Taxonomy" id="573501"/>
    <lineage>
        <taxon>Bacteria</taxon>
        <taxon>Pseudomonadati</taxon>
        <taxon>Bacteroidota</taxon>
        <taxon>Flavobacteriia</taxon>
        <taxon>Flavobacteriales</taxon>
        <taxon>Flavobacteriaceae</taxon>
        <taxon>Leeuwenhoekiella</taxon>
    </lineage>
</organism>
<name>A0ABY0D3Q2_9FLAO</name>
<dbReference type="SUPFAM" id="SSF46689">
    <property type="entry name" value="Homeodomain-like"/>
    <property type="match status" value="1"/>
</dbReference>
<evidence type="ECO:0000313" key="5">
    <source>
        <dbReference type="EMBL" id="RXG29667.1"/>
    </source>
</evidence>
<feature type="domain" description="HTH araC/xylS-type" evidence="4">
    <location>
        <begin position="153"/>
        <end position="261"/>
    </location>
</feature>
<keyword evidence="6" id="KW-1185">Reference proteome</keyword>
<dbReference type="InterPro" id="IPR020449">
    <property type="entry name" value="Tscrpt_reg_AraC-type_HTH"/>
</dbReference>
<dbReference type="InterPro" id="IPR009057">
    <property type="entry name" value="Homeodomain-like_sf"/>
</dbReference>
<dbReference type="PRINTS" id="PR00032">
    <property type="entry name" value="HTHARAC"/>
</dbReference>
<keyword evidence="3" id="KW-0804">Transcription</keyword>
<proteinExistence type="predicted"/>
<dbReference type="InterPro" id="IPR018060">
    <property type="entry name" value="HTH_AraC"/>
</dbReference>
<sequence length="261" mass="30655">MILYDDKSKIPLKSEPVVIDFYLLALKLDFDNTVDYGQTDFDHTESLLYFDAPNNHIAWDLDKPMTGYNLLISADFFDTYAKRYSFMHYNDHEALFVKDDEKQILLDLFTKAYTEYQSTQFSKAIVTSYANLILTYIEKYYKRQFDTRSLLYNQVVTDFRKNLEHFFSSGDTIKELPSVGYFAQRSNLSSNYFGDVIKHFTGESAQSHIQHYVIQLAKLKLRETSLPISQIAYSLGYDYPTYFSRFFKKEVGVTPSVYRNQ</sequence>
<protein>
    <submittedName>
        <fullName evidence="5">AraC-like DNA-binding protein</fullName>
    </submittedName>
</protein>
<comment type="caution">
    <text evidence="5">The sequence shown here is derived from an EMBL/GenBank/DDBJ whole genome shotgun (WGS) entry which is preliminary data.</text>
</comment>
<dbReference type="Gene3D" id="1.10.10.60">
    <property type="entry name" value="Homeodomain-like"/>
    <property type="match status" value="1"/>
</dbReference>
<dbReference type="PANTHER" id="PTHR43280">
    <property type="entry name" value="ARAC-FAMILY TRANSCRIPTIONAL REGULATOR"/>
    <property type="match status" value="1"/>
</dbReference>
<accession>A0ABY0D3Q2</accession>
<evidence type="ECO:0000256" key="1">
    <source>
        <dbReference type="ARBA" id="ARBA00023015"/>
    </source>
</evidence>
<reference evidence="5 6" key="1">
    <citation type="submission" date="2018-07" db="EMBL/GenBank/DDBJ databases">
        <title>Leeuwenhoekiella genomics.</title>
        <authorList>
            <person name="Tahon G."/>
            <person name="Willems A."/>
        </authorList>
    </citation>
    <scope>NUCLEOTIDE SEQUENCE [LARGE SCALE GENOMIC DNA]</scope>
    <source>
        <strain evidence="5 6">LMG 24856</strain>
    </source>
</reference>
<dbReference type="EMBL" id="QOVN01000003">
    <property type="protein sequence ID" value="RXG29667.1"/>
    <property type="molecule type" value="Genomic_DNA"/>
</dbReference>
<keyword evidence="1" id="KW-0805">Transcription regulation</keyword>